<comment type="similarity">
    <text evidence="4">Belongs to the glucosamine/galactosamine-6-phosphate isomerase family. NagB subfamily.</text>
</comment>
<evidence type="ECO:0000256" key="4">
    <source>
        <dbReference type="HAMAP-Rule" id="MF_01241"/>
    </source>
</evidence>
<dbReference type="Pfam" id="PF01182">
    <property type="entry name" value="Glucosamine_iso"/>
    <property type="match status" value="1"/>
</dbReference>
<organism evidence="6 7">
    <name type="scientific">Anaerobacillus alkaliphilus</name>
    <dbReference type="NCBI Taxonomy" id="1548597"/>
    <lineage>
        <taxon>Bacteria</taxon>
        <taxon>Bacillati</taxon>
        <taxon>Bacillota</taxon>
        <taxon>Bacilli</taxon>
        <taxon>Bacillales</taxon>
        <taxon>Bacillaceae</taxon>
        <taxon>Anaerobacillus</taxon>
    </lineage>
</organism>
<evidence type="ECO:0000313" key="7">
    <source>
        <dbReference type="Proteomes" id="UP000290649"/>
    </source>
</evidence>
<dbReference type="OrthoDB" id="9791139at2"/>
<accession>A0A4Q0VVT4</accession>
<feature type="active site" description="Proton acceptor; for ring-opening step" evidence="4">
    <location>
        <position position="138"/>
    </location>
</feature>
<dbReference type="CDD" id="cd01399">
    <property type="entry name" value="GlcN6P_deaminase"/>
    <property type="match status" value="1"/>
</dbReference>
<dbReference type="AlphaFoldDB" id="A0A4Q0VVT4"/>
<dbReference type="GO" id="GO:0042802">
    <property type="term" value="F:identical protein binding"/>
    <property type="evidence" value="ECO:0007669"/>
    <property type="project" value="TreeGrafter"/>
</dbReference>
<name>A0A4Q0VVT4_9BACI</name>
<dbReference type="GO" id="GO:0006046">
    <property type="term" value="P:N-acetylglucosamine catabolic process"/>
    <property type="evidence" value="ECO:0007669"/>
    <property type="project" value="UniProtKB-UniRule"/>
</dbReference>
<dbReference type="GO" id="GO:0004342">
    <property type="term" value="F:glucosamine-6-phosphate deaminase activity"/>
    <property type="evidence" value="ECO:0007669"/>
    <property type="project" value="UniProtKB-UniRule"/>
</dbReference>
<protein>
    <recommendedName>
        <fullName evidence="4">Glucosamine-6-phosphate deaminase</fullName>
        <ecNumber evidence="4">3.5.99.6</ecNumber>
    </recommendedName>
    <alternativeName>
        <fullName evidence="4">GlcN6P deaminase</fullName>
        <shortName evidence="4">GNPDA</shortName>
    </alternativeName>
    <alternativeName>
        <fullName evidence="4">Glucosamine-6-phosphate isomerase</fullName>
    </alternativeName>
</protein>
<evidence type="ECO:0000256" key="3">
    <source>
        <dbReference type="ARBA" id="ARBA00023277"/>
    </source>
</evidence>
<dbReference type="GO" id="GO:0019262">
    <property type="term" value="P:N-acetylneuraminate catabolic process"/>
    <property type="evidence" value="ECO:0007669"/>
    <property type="project" value="UniProtKB-UniRule"/>
</dbReference>
<dbReference type="FunFam" id="3.40.50.1360:FF:000003">
    <property type="entry name" value="Glucosamine-6-phosphate deaminase"/>
    <property type="match status" value="1"/>
</dbReference>
<dbReference type="UniPathway" id="UPA00629">
    <property type="reaction ID" value="UER00684"/>
</dbReference>
<dbReference type="GO" id="GO:0006043">
    <property type="term" value="P:glucosamine catabolic process"/>
    <property type="evidence" value="ECO:0007669"/>
    <property type="project" value="TreeGrafter"/>
</dbReference>
<dbReference type="PANTHER" id="PTHR11280">
    <property type="entry name" value="GLUCOSAMINE-6-PHOSPHATE ISOMERASE"/>
    <property type="match status" value="1"/>
</dbReference>
<dbReference type="EMBL" id="QOUX01000023">
    <property type="protein sequence ID" value="RXJ02549.1"/>
    <property type="molecule type" value="Genomic_DNA"/>
</dbReference>
<keyword evidence="2 4" id="KW-0378">Hydrolase</keyword>
<feature type="active site" description="Proton acceptor; for enolization step" evidence="4">
    <location>
        <position position="67"/>
    </location>
</feature>
<dbReference type="Gene3D" id="3.40.50.1360">
    <property type="match status" value="1"/>
</dbReference>
<dbReference type="SUPFAM" id="SSF100950">
    <property type="entry name" value="NagB/RpiA/CoA transferase-like"/>
    <property type="match status" value="1"/>
</dbReference>
<evidence type="ECO:0000259" key="5">
    <source>
        <dbReference type="Pfam" id="PF01182"/>
    </source>
</evidence>
<keyword evidence="7" id="KW-1185">Reference proteome</keyword>
<comment type="catalytic activity">
    <reaction evidence="1 4">
        <text>alpha-D-glucosamine 6-phosphate + H2O = beta-D-fructose 6-phosphate + NH4(+)</text>
        <dbReference type="Rhea" id="RHEA:12172"/>
        <dbReference type="ChEBI" id="CHEBI:15377"/>
        <dbReference type="ChEBI" id="CHEBI:28938"/>
        <dbReference type="ChEBI" id="CHEBI:57634"/>
        <dbReference type="ChEBI" id="CHEBI:75989"/>
        <dbReference type="EC" id="3.5.99.6"/>
    </reaction>
</comment>
<keyword evidence="3 4" id="KW-0119">Carbohydrate metabolism</keyword>
<dbReference type="InterPro" id="IPR004547">
    <property type="entry name" value="Glucosamine6P_isomerase"/>
</dbReference>
<dbReference type="GO" id="GO:0005737">
    <property type="term" value="C:cytoplasm"/>
    <property type="evidence" value="ECO:0007669"/>
    <property type="project" value="TreeGrafter"/>
</dbReference>
<evidence type="ECO:0000256" key="1">
    <source>
        <dbReference type="ARBA" id="ARBA00000644"/>
    </source>
</evidence>
<feature type="active site" description="For ring-opening step" evidence="4">
    <location>
        <position position="136"/>
    </location>
</feature>
<proteinExistence type="inferred from homology"/>
<dbReference type="InterPro" id="IPR018321">
    <property type="entry name" value="Glucosamine6P_isomerase_CS"/>
</dbReference>
<comment type="caution">
    <text evidence="6">The sequence shown here is derived from an EMBL/GenBank/DDBJ whole genome shotgun (WGS) entry which is preliminary data.</text>
</comment>
<dbReference type="HAMAP" id="MF_01241">
    <property type="entry name" value="GlcN6P_deamin"/>
    <property type="match status" value="1"/>
</dbReference>
<sequence length="245" mass="27206">MKIIQVNSYQDMSQRASQFIINKISNNNALKLGFATGGTPKGTYELLIEDYKQNQTSYQNITSFNLDEYIGLSKDHPNSYHQYMEQILFQHIDIPKANIHLPDGLATDIALECKNYEELIEVNGGIDLQILGIGENGHIGFNEPGTSFDTLTHVVKLAKSTREANARYFSNINEVPTHAITMGIQSILKSKEILLLVSGENKAEAVKRLLTDDVDSNFPASALKKHPRVTIIADKLALSNAMVPC</sequence>
<dbReference type="EC" id="3.5.99.6" evidence="4"/>
<dbReference type="InterPro" id="IPR037171">
    <property type="entry name" value="NagB/RpiA_transferase-like"/>
</dbReference>
<dbReference type="RefSeq" id="WP_129077395.1">
    <property type="nucleotide sequence ID" value="NZ_QOUX01000023.1"/>
</dbReference>
<evidence type="ECO:0000256" key="2">
    <source>
        <dbReference type="ARBA" id="ARBA00022801"/>
    </source>
</evidence>
<comment type="caution">
    <text evidence="4">Lacks conserved residue(s) required for the propagation of feature annotation.</text>
</comment>
<comment type="pathway">
    <text evidence="4">Amino-sugar metabolism; N-acetylneuraminate degradation; D-fructose 6-phosphate from N-acetylneuraminate: step 5/5.</text>
</comment>
<comment type="function">
    <text evidence="4">Catalyzes the reversible isomerization-deamination of glucosamine 6-phosphate (GlcN6P) to form fructose 6-phosphate (Fru6P) and ammonium ion.</text>
</comment>
<gene>
    <name evidence="4 6" type="primary">nagB</name>
    <name evidence="6" type="ORF">DS745_06145</name>
</gene>
<dbReference type="PANTHER" id="PTHR11280:SF5">
    <property type="entry name" value="GLUCOSAMINE-6-PHOSPHATE ISOMERASE"/>
    <property type="match status" value="1"/>
</dbReference>
<dbReference type="Proteomes" id="UP000290649">
    <property type="component" value="Unassembled WGS sequence"/>
</dbReference>
<reference evidence="6 7" key="1">
    <citation type="journal article" date="2019" name="Int. J. Syst. Evol. Microbiol.">
        <title>Anaerobacillus alkaliphilus sp. nov., a novel alkaliphilic and moderately halophilic bacterium.</title>
        <authorList>
            <person name="Borsodi A.K."/>
            <person name="Aszalos J.M."/>
            <person name="Bihari P."/>
            <person name="Nagy I."/>
            <person name="Schumann P."/>
            <person name="Sproer C."/>
            <person name="Kovacs A.L."/>
            <person name="Boka K."/>
            <person name="Dobosy P."/>
            <person name="Ovari M."/>
            <person name="Szili-Kovacs T."/>
            <person name="Toth E."/>
        </authorList>
    </citation>
    <scope>NUCLEOTIDE SEQUENCE [LARGE SCALE GENOMIC DNA]</scope>
    <source>
        <strain evidence="6 7">B16-10</strain>
    </source>
</reference>
<dbReference type="PROSITE" id="PS01161">
    <property type="entry name" value="GLC_GALNAC_ISOMERASE"/>
    <property type="match status" value="1"/>
</dbReference>
<feature type="active site" description="For ring-opening step" evidence="4">
    <location>
        <position position="143"/>
    </location>
</feature>
<dbReference type="NCBIfam" id="TIGR00502">
    <property type="entry name" value="nagB"/>
    <property type="match status" value="1"/>
</dbReference>
<evidence type="ECO:0000313" key="6">
    <source>
        <dbReference type="EMBL" id="RXJ02549.1"/>
    </source>
</evidence>
<feature type="domain" description="Glucosamine/galactosamine-6-phosphate isomerase" evidence="5">
    <location>
        <begin position="10"/>
        <end position="226"/>
    </location>
</feature>
<dbReference type="InterPro" id="IPR006148">
    <property type="entry name" value="Glc/Gal-6P_isomerase"/>
</dbReference>
<dbReference type="GO" id="GO:0005975">
    <property type="term" value="P:carbohydrate metabolic process"/>
    <property type="evidence" value="ECO:0007669"/>
    <property type="project" value="InterPro"/>
</dbReference>